<accession>A0A1I0E477</accession>
<evidence type="ECO:0000313" key="3">
    <source>
        <dbReference type="EMBL" id="SDC69234.1"/>
    </source>
</evidence>
<dbReference type="RefSeq" id="WP_092931915.1">
    <property type="nucleotide sequence ID" value="NZ_FMZP01000006.1"/>
</dbReference>
<proteinExistence type="predicted"/>
<evidence type="ECO:0000313" key="4">
    <source>
        <dbReference type="EMBL" id="SET39741.1"/>
    </source>
</evidence>
<gene>
    <name evidence="4" type="ORF">SAMN04488694_10691</name>
    <name evidence="3" type="ORF">SAMN05192552_1006104</name>
</gene>
<feature type="transmembrane region" description="Helical" evidence="1">
    <location>
        <begin position="12"/>
        <end position="36"/>
    </location>
</feature>
<keyword evidence="1" id="KW-0812">Transmembrane</keyword>
<keyword evidence="1" id="KW-1133">Transmembrane helix</keyword>
<dbReference type="InterPro" id="IPR018649">
    <property type="entry name" value="SHOCT"/>
</dbReference>
<dbReference type="AlphaFoldDB" id="A0A1I0E477"/>
<evidence type="ECO:0000256" key="1">
    <source>
        <dbReference type="SAM" id="Phobius"/>
    </source>
</evidence>
<sequence>MATDTRDTRLVTIVLIAIGALVVLPMLFMGFGMMGVGPMMGGMWGHGVWGGGTVPGWMPLVAVLMQLLFVAGIIGGGYLLYRAVTGSSDGSDGAFEELRRAYARGELSDEEYEQRRETLERDRSR</sequence>
<reference evidence="4" key="1">
    <citation type="submission" date="2016-10" db="EMBL/GenBank/DDBJ databases">
        <authorList>
            <person name="de Groot N.N."/>
        </authorList>
    </citation>
    <scope>NUCLEOTIDE SEQUENCE [LARGE SCALE GENOMIC DNA]</scope>
    <source>
        <strain evidence="4">CDM_6</strain>
    </source>
</reference>
<keyword evidence="1" id="KW-0472">Membrane</keyword>
<name>A0A1I0E477_9EURY</name>
<dbReference type="EMBL" id="FMZP01000006">
    <property type="protein sequence ID" value="SDC69234.1"/>
    <property type="molecule type" value="Genomic_DNA"/>
</dbReference>
<evidence type="ECO:0000259" key="2">
    <source>
        <dbReference type="Pfam" id="PF09851"/>
    </source>
</evidence>
<keyword evidence="5" id="KW-1185">Reference proteome</keyword>
<dbReference type="Proteomes" id="UP000324021">
    <property type="component" value="Unassembled WGS sequence"/>
</dbReference>
<dbReference type="Proteomes" id="UP000199320">
    <property type="component" value="Unassembled WGS sequence"/>
</dbReference>
<evidence type="ECO:0000313" key="5">
    <source>
        <dbReference type="Proteomes" id="UP000199320"/>
    </source>
</evidence>
<evidence type="ECO:0000313" key="6">
    <source>
        <dbReference type="Proteomes" id="UP000324021"/>
    </source>
</evidence>
<dbReference type="EMBL" id="FOIC01000006">
    <property type="protein sequence ID" value="SET39741.1"/>
    <property type="molecule type" value="Genomic_DNA"/>
</dbReference>
<reference evidence="5 6" key="2">
    <citation type="submission" date="2016-10" db="EMBL/GenBank/DDBJ databases">
        <authorList>
            <person name="Varghese N."/>
            <person name="Submissions S."/>
        </authorList>
    </citation>
    <scope>NUCLEOTIDE SEQUENCE [LARGE SCALE GENOMIC DNA]</scope>
    <source>
        <strain evidence="3 6">CDM_1</strain>
        <strain evidence="5">CDM_6</strain>
    </source>
</reference>
<feature type="transmembrane region" description="Helical" evidence="1">
    <location>
        <begin position="56"/>
        <end position="81"/>
    </location>
</feature>
<feature type="domain" description="SHOCT" evidence="2">
    <location>
        <begin position="96"/>
        <end position="119"/>
    </location>
</feature>
<organism evidence="4 5">
    <name type="scientific">Natrinema hispanicum</name>
    <dbReference type="NCBI Taxonomy" id="392421"/>
    <lineage>
        <taxon>Archaea</taxon>
        <taxon>Methanobacteriati</taxon>
        <taxon>Methanobacteriota</taxon>
        <taxon>Stenosarchaea group</taxon>
        <taxon>Halobacteria</taxon>
        <taxon>Halobacteriales</taxon>
        <taxon>Natrialbaceae</taxon>
        <taxon>Natrinema</taxon>
    </lineage>
</organism>
<dbReference type="Pfam" id="PF09851">
    <property type="entry name" value="SHOCT"/>
    <property type="match status" value="1"/>
</dbReference>
<dbReference type="OrthoDB" id="53394at2157"/>
<protein>
    <submittedName>
        <fullName evidence="4">Putative membrane protein</fullName>
    </submittedName>
</protein>